<dbReference type="OrthoDB" id="2444319at2"/>
<reference evidence="1 2" key="1">
    <citation type="submission" date="2018-11" db="EMBL/GenBank/DDBJ databases">
        <title>Genome sequencing of Paenibacillus lentus DSM25539(T).</title>
        <authorList>
            <person name="Kook J.-K."/>
            <person name="Park S.-N."/>
            <person name="Lim Y.K."/>
        </authorList>
    </citation>
    <scope>NUCLEOTIDE SEQUENCE [LARGE SCALE GENOMIC DNA]</scope>
    <source>
        <strain evidence="1 2">DSM 25539</strain>
    </source>
</reference>
<accession>A0A3Q8S964</accession>
<sequence length="443" mass="51066">MGIALKIVGLDNEGCSIELDDELLTCIEYLHHTSTVPSARTYDPGYTLLISGKVMPMKESGTGQEILELSKWAHLPYEPGTDYYRNVYITYEKDEQVIREINFTNAYVLDYEEGYDNKDSVGMFKLSLSQKKDQLRKINFGQQEESDTAVKNTPKLPTTHNLVMNWEKKSIDGGSAPTRKDILLALFAKKLDTLPGIDEHKDYRDAVINRFMSGTPIAQELFLKYVKNNSLLELTNEDGSFYRDSKDTVFLNIAKDYTRKGTGVVFFHEYGHYLDDVAGDLSIDAIFRKCIMNDFRSAVESRANAMFLRELKRELVPVLGHMRYKLEDIMNPDYWNGTKETWIDFKKLYENISDELTPHELSAVSDLYSGLSIVKVGKETQRIVGNWAHPVEYWSADKDKVFVEAFAHCYEAQFNSVRRANLRKYFPTAYKRFEELLEEAYAK</sequence>
<evidence type="ECO:0000313" key="2">
    <source>
        <dbReference type="Proteomes" id="UP000273145"/>
    </source>
</evidence>
<proteinExistence type="predicted"/>
<protein>
    <submittedName>
        <fullName evidence="1">Uncharacterized protein</fullName>
    </submittedName>
</protein>
<organism evidence="1 2">
    <name type="scientific">Paenibacillus lentus</name>
    <dbReference type="NCBI Taxonomy" id="1338368"/>
    <lineage>
        <taxon>Bacteria</taxon>
        <taxon>Bacillati</taxon>
        <taxon>Bacillota</taxon>
        <taxon>Bacilli</taxon>
        <taxon>Bacillales</taxon>
        <taxon>Paenibacillaceae</taxon>
        <taxon>Paenibacillus</taxon>
    </lineage>
</organism>
<keyword evidence="2" id="KW-1185">Reference proteome</keyword>
<dbReference type="AlphaFoldDB" id="A0A3Q8S964"/>
<evidence type="ECO:0000313" key="1">
    <source>
        <dbReference type="EMBL" id="AZK45347.1"/>
    </source>
</evidence>
<dbReference type="RefSeq" id="WP_125081466.1">
    <property type="nucleotide sequence ID" value="NZ_CP034248.1"/>
</dbReference>
<dbReference type="EMBL" id="CP034248">
    <property type="protein sequence ID" value="AZK45347.1"/>
    <property type="molecule type" value="Genomic_DNA"/>
</dbReference>
<name>A0A3Q8S964_9BACL</name>
<dbReference type="Proteomes" id="UP000273145">
    <property type="component" value="Chromosome"/>
</dbReference>
<gene>
    <name evidence="1" type="ORF">EIM92_03275</name>
</gene>
<dbReference type="KEGG" id="plen:EIM92_03275"/>